<feature type="domain" description="hAT-like transposase RNase-H fold" evidence="7">
    <location>
        <begin position="272"/>
        <end position="378"/>
    </location>
</feature>
<dbReference type="AlphaFoldDB" id="A0A2Z7C524"/>
<dbReference type="PANTHER" id="PTHR46481">
    <property type="entry name" value="ZINC FINGER BED DOMAIN-CONTAINING PROTEIN 4"/>
    <property type="match status" value="1"/>
</dbReference>
<keyword evidence="3" id="KW-0863">Zinc-finger</keyword>
<evidence type="ECO:0000313" key="8">
    <source>
        <dbReference type="EMBL" id="KZV41922.1"/>
    </source>
</evidence>
<dbReference type="OrthoDB" id="910772at2759"/>
<evidence type="ECO:0000256" key="5">
    <source>
        <dbReference type="ARBA" id="ARBA00023125"/>
    </source>
</evidence>
<evidence type="ECO:0000259" key="7">
    <source>
        <dbReference type="Pfam" id="PF14372"/>
    </source>
</evidence>
<keyword evidence="4" id="KW-0862">Zinc</keyword>
<keyword evidence="9" id="KW-1185">Reference proteome</keyword>
<keyword evidence="6" id="KW-0539">Nucleus</keyword>
<dbReference type="SUPFAM" id="SSF140996">
    <property type="entry name" value="Hermes dimerisation domain"/>
    <property type="match status" value="1"/>
</dbReference>
<dbReference type="Pfam" id="PF14372">
    <property type="entry name" value="hAT-like_RNase-H"/>
    <property type="match status" value="1"/>
</dbReference>
<sequence>MNSCKNHPHAIETTQLQISLKQGAKVGDGCLTSWKFDQDACRKALARMIVIDELPFKFVEGEGFRSFMAMVCPRFIIPSRWTVARDCVDLYTSEKKNLKSLLNKSSQRVCLTTDTWTSIQKINYMCLTAHFIDKNWKLQKRIINFCPITSHKDEAISLAIVVDGLKDISESVTRVRDAVKYVKQSPARLNKFKECAKLEKIESKSSLCLDVSTRWNSTFLMLNVAQKFERAFERFDEDDPYFKLEPTSTDWNNVRLFASLLQVFYEITLNVSGSLYVTANTFAHDISSIHTILKEWQESEDIDVYSMGARMKKKFDKYWGDPEKMNKLFYIAVVLDPRHKLDFVEFMLVELYGVENVENGARVGKMVKDTLVALYKNYKEKMEPNTSNMLSIQEPSEIEPKTLSQTDLKRQSILEKSRDKRHKVLVMGVCQSLTSITKWLKSIMILLYILGWWKLLTLNLVLSSRPLLTQRAAAAAASTRRRLHAPPPLLRRKIVSGQFDEENPSAQISSCLLVQGDEGVSYPVVDRIGVIYRSLP</sequence>
<dbReference type="SUPFAM" id="SSF53098">
    <property type="entry name" value="Ribonuclease H-like"/>
    <property type="match status" value="1"/>
</dbReference>
<evidence type="ECO:0000256" key="3">
    <source>
        <dbReference type="ARBA" id="ARBA00022771"/>
    </source>
</evidence>
<evidence type="ECO:0000256" key="6">
    <source>
        <dbReference type="ARBA" id="ARBA00023242"/>
    </source>
</evidence>
<evidence type="ECO:0000313" key="9">
    <source>
        <dbReference type="Proteomes" id="UP000250235"/>
    </source>
</evidence>
<evidence type="ECO:0000256" key="2">
    <source>
        <dbReference type="ARBA" id="ARBA00022723"/>
    </source>
</evidence>
<dbReference type="GO" id="GO:0003677">
    <property type="term" value="F:DNA binding"/>
    <property type="evidence" value="ECO:0007669"/>
    <property type="project" value="UniProtKB-KW"/>
</dbReference>
<dbReference type="InterPro" id="IPR012337">
    <property type="entry name" value="RNaseH-like_sf"/>
</dbReference>
<dbReference type="EMBL" id="KQ999330">
    <property type="protein sequence ID" value="KZV41922.1"/>
    <property type="molecule type" value="Genomic_DNA"/>
</dbReference>
<dbReference type="InterPro" id="IPR052035">
    <property type="entry name" value="ZnF_BED_domain_contain"/>
</dbReference>
<dbReference type="InterPro" id="IPR025525">
    <property type="entry name" value="hAT-like_transposase_RNase-H"/>
</dbReference>
<organism evidence="8 9">
    <name type="scientific">Dorcoceras hygrometricum</name>
    <dbReference type="NCBI Taxonomy" id="472368"/>
    <lineage>
        <taxon>Eukaryota</taxon>
        <taxon>Viridiplantae</taxon>
        <taxon>Streptophyta</taxon>
        <taxon>Embryophyta</taxon>
        <taxon>Tracheophyta</taxon>
        <taxon>Spermatophyta</taxon>
        <taxon>Magnoliopsida</taxon>
        <taxon>eudicotyledons</taxon>
        <taxon>Gunneridae</taxon>
        <taxon>Pentapetalae</taxon>
        <taxon>asterids</taxon>
        <taxon>lamiids</taxon>
        <taxon>Lamiales</taxon>
        <taxon>Gesneriaceae</taxon>
        <taxon>Didymocarpoideae</taxon>
        <taxon>Trichosporeae</taxon>
        <taxon>Loxocarpinae</taxon>
        <taxon>Dorcoceras</taxon>
    </lineage>
</organism>
<proteinExistence type="predicted"/>
<gene>
    <name evidence="8" type="ORF">F511_11344</name>
</gene>
<evidence type="ECO:0000256" key="1">
    <source>
        <dbReference type="ARBA" id="ARBA00004123"/>
    </source>
</evidence>
<dbReference type="PANTHER" id="PTHR46481:SF10">
    <property type="entry name" value="ZINC FINGER BED DOMAIN-CONTAINING PROTEIN 39"/>
    <property type="match status" value="1"/>
</dbReference>
<comment type="subcellular location">
    <subcellularLocation>
        <location evidence="1">Nucleus</location>
    </subcellularLocation>
</comment>
<name>A0A2Z7C524_9LAMI</name>
<dbReference type="Proteomes" id="UP000250235">
    <property type="component" value="Unassembled WGS sequence"/>
</dbReference>
<accession>A0A2Z7C524</accession>
<keyword evidence="2" id="KW-0479">Metal-binding</keyword>
<dbReference type="GO" id="GO:0008270">
    <property type="term" value="F:zinc ion binding"/>
    <property type="evidence" value="ECO:0007669"/>
    <property type="project" value="UniProtKB-KW"/>
</dbReference>
<dbReference type="GO" id="GO:0005634">
    <property type="term" value="C:nucleus"/>
    <property type="evidence" value="ECO:0007669"/>
    <property type="project" value="UniProtKB-SubCell"/>
</dbReference>
<protein>
    <submittedName>
        <fullName evidence="8">Zinc finger BED domain-containing protein RICESLEEPER 2-like</fullName>
    </submittedName>
</protein>
<keyword evidence="5" id="KW-0238">DNA-binding</keyword>
<reference evidence="8 9" key="1">
    <citation type="journal article" date="2015" name="Proc. Natl. Acad. Sci. U.S.A.">
        <title>The resurrection genome of Boea hygrometrica: A blueprint for survival of dehydration.</title>
        <authorList>
            <person name="Xiao L."/>
            <person name="Yang G."/>
            <person name="Zhang L."/>
            <person name="Yang X."/>
            <person name="Zhao S."/>
            <person name="Ji Z."/>
            <person name="Zhou Q."/>
            <person name="Hu M."/>
            <person name="Wang Y."/>
            <person name="Chen M."/>
            <person name="Xu Y."/>
            <person name="Jin H."/>
            <person name="Xiao X."/>
            <person name="Hu G."/>
            <person name="Bao F."/>
            <person name="Hu Y."/>
            <person name="Wan P."/>
            <person name="Li L."/>
            <person name="Deng X."/>
            <person name="Kuang T."/>
            <person name="Xiang C."/>
            <person name="Zhu J.K."/>
            <person name="Oliver M.J."/>
            <person name="He Y."/>
        </authorList>
    </citation>
    <scope>NUCLEOTIDE SEQUENCE [LARGE SCALE GENOMIC DNA]</scope>
    <source>
        <strain evidence="9">cv. XS01</strain>
    </source>
</reference>
<evidence type="ECO:0000256" key="4">
    <source>
        <dbReference type="ARBA" id="ARBA00022833"/>
    </source>
</evidence>